<reference evidence="2 3" key="1">
    <citation type="journal article" date="2015" name="Microbiome">
        <title>Genomic resolution of linkages in carbon, nitrogen, and sulfur cycling among widespread estuary sediment bacteria.</title>
        <authorList>
            <person name="Baker B.J."/>
            <person name="Lazar C.S."/>
            <person name="Teske A.P."/>
            <person name="Dick G.J."/>
        </authorList>
    </citation>
    <scope>NUCLEOTIDE SEQUENCE [LARGE SCALE GENOMIC DNA]</scope>
    <source>
        <strain evidence="2">SM23_60</strain>
    </source>
</reference>
<dbReference type="InterPro" id="IPR025965">
    <property type="entry name" value="FlgD/Vpr_Ig-like"/>
</dbReference>
<dbReference type="PROSITE" id="PS50853">
    <property type="entry name" value="FN3"/>
    <property type="match status" value="2"/>
</dbReference>
<dbReference type="InterPro" id="IPR003961">
    <property type="entry name" value="FN3_dom"/>
</dbReference>
<dbReference type="SUPFAM" id="SSF53187">
    <property type="entry name" value="Zn-dependent exopeptidases"/>
    <property type="match status" value="1"/>
</dbReference>
<accession>A0A0S8GBB8</accession>
<dbReference type="InterPro" id="IPR026444">
    <property type="entry name" value="Secre_tail"/>
</dbReference>
<dbReference type="CDD" id="cd00063">
    <property type="entry name" value="FN3"/>
    <property type="match status" value="2"/>
</dbReference>
<dbReference type="SUPFAM" id="SSF49265">
    <property type="entry name" value="Fibronectin type III"/>
    <property type="match status" value="1"/>
</dbReference>
<evidence type="ECO:0000259" key="1">
    <source>
        <dbReference type="PROSITE" id="PS50853"/>
    </source>
</evidence>
<sequence length="610" mass="68149">MSSLFYEAGQTYAPGLTYYEEYWPGGSDDLSFSSRGFPAIWGGERWYYENPNWHQPTDILANITPAMHLGATKAAVATLAILGLYPGQVNDVIAFDIGDGSSLQVSWSASIEPDVIGYRVYWGLESEVYTDSHFVSGISNTVDTLTMLLSDSTYYIIVRALDADNRLSYLATEVSATPRLAPAAPAGVVATPIQSGIEISWFRNTELDLAGYRLYRRLNDNPTYDSLNTALITDTSYTDHPLSGANRYYYAVRAFDLTGNYSELSAEAYGRPITLDQGILIVDETLNGTNPPDSLQDAFYRFIMTGYPYTEYEYGAVQEAPVLADFVPYSSVLWHADDFNSYFASGHIDDFRDYLDLGGNLWFVGWRPTANLEDQNAYPFNYSLGDFMYDYFKIAHVEMTTPLDSFQAADGLLGYPRLDVDTAKVPYGFWNGVLRNLEALTSVGPAEDIYTMDMRNNSSSYEGAVCGFRYLGNDYKLVFFGFPLYFMDQDQARLTAQQVMTDFGETGVAELPKENAPVSQLMLGQNTPNPFTEQTMLSYQLPAAGDVCLQIYNIAGQLVKTLVDTQQEPGVYNVIWSGLDNLGRRVSSGVYFCRLECKTQSDIKKMTILR</sequence>
<dbReference type="NCBIfam" id="TIGR04183">
    <property type="entry name" value="Por_Secre_tail"/>
    <property type="match status" value="1"/>
</dbReference>
<dbReference type="InterPro" id="IPR036116">
    <property type="entry name" value="FN3_sf"/>
</dbReference>
<dbReference type="Gene3D" id="3.40.630.10">
    <property type="entry name" value="Zn peptidases"/>
    <property type="match status" value="1"/>
</dbReference>
<dbReference type="Gene3D" id="2.60.40.4070">
    <property type="match status" value="1"/>
</dbReference>
<name>A0A0S8GBB8_UNCW3</name>
<evidence type="ECO:0000313" key="3">
    <source>
        <dbReference type="Proteomes" id="UP000051096"/>
    </source>
</evidence>
<protein>
    <recommendedName>
        <fullName evidence="1">Fibronectin type-III domain-containing protein</fullName>
    </recommendedName>
</protein>
<organism evidence="2 3">
    <name type="scientific">candidate division WOR_3 bacterium SM23_60</name>
    <dbReference type="NCBI Taxonomy" id="1703780"/>
    <lineage>
        <taxon>Bacteria</taxon>
        <taxon>Bacteria division WOR-3</taxon>
    </lineage>
</organism>
<dbReference type="SMART" id="SM00060">
    <property type="entry name" value="FN3"/>
    <property type="match status" value="2"/>
</dbReference>
<dbReference type="AlphaFoldDB" id="A0A0S8GBB8"/>
<dbReference type="InterPro" id="IPR013783">
    <property type="entry name" value="Ig-like_fold"/>
</dbReference>
<comment type="caution">
    <text evidence="2">The sequence shown here is derived from an EMBL/GenBank/DDBJ whole genome shotgun (WGS) entry which is preliminary data.</text>
</comment>
<dbReference type="Pfam" id="PF13860">
    <property type="entry name" value="FlgD_ig"/>
    <property type="match status" value="1"/>
</dbReference>
<dbReference type="Proteomes" id="UP000051096">
    <property type="component" value="Unassembled WGS sequence"/>
</dbReference>
<dbReference type="Gene3D" id="2.60.40.10">
    <property type="entry name" value="Immunoglobulins"/>
    <property type="match status" value="2"/>
</dbReference>
<feature type="domain" description="Fibronectin type-III" evidence="1">
    <location>
        <begin position="184"/>
        <end position="278"/>
    </location>
</feature>
<feature type="domain" description="Fibronectin type-III" evidence="1">
    <location>
        <begin position="88"/>
        <end position="183"/>
    </location>
</feature>
<evidence type="ECO:0000313" key="2">
    <source>
        <dbReference type="EMBL" id="KPK69969.1"/>
    </source>
</evidence>
<dbReference type="EMBL" id="LJUO01000106">
    <property type="protein sequence ID" value="KPK69969.1"/>
    <property type="molecule type" value="Genomic_DNA"/>
</dbReference>
<proteinExistence type="predicted"/>
<gene>
    <name evidence="2" type="ORF">AMJ87_09600</name>
</gene>